<proteinExistence type="predicted"/>
<name>A0A1I6XYM2_9FLAO</name>
<dbReference type="STRING" id="477690.SAMN05216474_0515"/>
<accession>A0A1I6XYM2</accession>
<dbReference type="SUPFAM" id="SSF47384">
    <property type="entry name" value="Homodimeric domain of signal transducing histidine kinase"/>
    <property type="match status" value="1"/>
</dbReference>
<evidence type="ECO:0000256" key="1">
    <source>
        <dbReference type="ARBA" id="ARBA00000085"/>
    </source>
</evidence>
<dbReference type="PANTHER" id="PTHR43711:SF31">
    <property type="entry name" value="HISTIDINE KINASE"/>
    <property type="match status" value="1"/>
</dbReference>
<dbReference type="Gene3D" id="3.30.565.10">
    <property type="entry name" value="Histidine kinase-like ATPase, C-terminal domain"/>
    <property type="match status" value="1"/>
</dbReference>
<reference evidence="8 9" key="1">
    <citation type="submission" date="2016-10" db="EMBL/GenBank/DDBJ databases">
        <authorList>
            <person name="de Groot N.N."/>
        </authorList>
    </citation>
    <scope>NUCLEOTIDE SEQUENCE [LARGE SCALE GENOMIC DNA]</scope>
    <source>
        <strain evidence="8 9">CGMCC 1.7005</strain>
    </source>
</reference>
<organism evidence="8 9">
    <name type="scientific">Lishizhenia tianjinensis</name>
    <dbReference type="NCBI Taxonomy" id="477690"/>
    <lineage>
        <taxon>Bacteria</taxon>
        <taxon>Pseudomonadati</taxon>
        <taxon>Bacteroidota</taxon>
        <taxon>Flavobacteriia</taxon>
        <taxon>Flavobacteriales</taxon>
        <taxon>Crocinitomicaceae</taxon>
        <taxon>Lishizhenia</taxon>
    </lineage>
</organism>
<evidence type="ECO:0000259" key="7">
    <source>
        <dbReference type="PROSITE" id="PS50109"/>
    </source>
</evidence>
<evidence type="ECO:0000256" key="3">
    <source>
        <dbReference type="ARBA" id="ARBA00022553"/>
    </source>
</evidence>
<evidence type="ECO:0000313" key="9">
    <source>
        <dbReference type="Proteomes" id="UP000236454"/>
    </source>
</evidence>
<evidence type="ECO:0000256" key="6">
    <source>
        <dbReference type="ARBA" id="ARBA00023012"/>
    </source>
</evidence>
<evidence type="ECO:0000313" key="8">
    <source>
        <dbReference type="EMBL" id="SFT42924.1"/>
    </source>
</evidence>
<dbReference type="InterPro" id="IPR005467">
    <property type="entry name" value="His_kinase_dom"/>
</dbReference>
<dbReference type="PRINTS" id="PR00344">
    <property type="entry name" value="BCTRLSENSOR"/>
</dbReference>
<dbReference type="RefSeq" id="WP_090245994.1">
    <property type="nucleotide sequence ID" value="NZ_FPAS01000001.1"/>
</dbReference>
<keyword evidence="3" id="KW-0597">Phosphoprotein</keyword>
<dbReference type="PROSITE" id="PS50109">
    <property type="entry name" value="HIS_KIN"/>
    <property type="match status" value="1"/>
</dbReference>
<dbReference type="OrthoDB" id="9811889at2"/>
<dbReference type="Pfam" id="PF02518">
    <property type="entry name" value="HATPase_c"/>
    <property type="match status" value="1"/>
</dbReference>
<sequence>MHYKLNEAEKKRIKELESYSILDTLPEADYDAITKIAAQICDTEISLVSLVDADRQWFKSHLGIDATETPREYSFCSRAIVSQKDIYIIDNAKEHPTYKDNPLVTGPPHIMFYAGVPLEGNDGYKLGSLCVIDSEKKQLSEAQIEALIALGKQVENLLKLRKNQMVLDEIIRELELKNESLEQFAYVAAHDIKSPLNNIRALVDLILKKDVDDLSEGVLTKLRMIQNTSDKLKRLVDALLEYSQVDAKMNEVKEVNVQEVMDTIVDLHSSDSVNIKVSTDREIVYFSELSFYQILHNLVVNAIKYNDKDHVKIEINLSSNEEECTLTVKDNGVGIAPENYKKVFETFTTLKTKDKYGNYGSGLGLSILKKIVEQYRGEISVTSTLGEGSCFTVVIPKIKDIK</sequence>
<keyword evidence="4" id="KW-0808">Transferase</keyword>
<dbReference type="SUPFAM" id="SSF55781">
    <property type="entry name" value="GAF domain-like"/>
    <property type="match status" value="1"/>
</dbReference>
<dbReference type="InterPro" id="IPR003594">
    <property type="entry name" value="HATPase_dom"/>
</dbReference>
<dbReference type="Proteomes" id="UP000236454">
    <property type="component" value="Unassembled WGS sequence"/>
</dbReference>
<dbReference type="SMART" id="SM00387">
    <property type="entry name" value="HATPase_c"/>
    <property type="match status" value="1"/>
</dbReference>
<protein>
    <recommendedName>
        <fullName evidence="2">histidine kinase</fullName>
        <ecNumber evidence="2">2.7.13.3</ecNumber>
    </recommendedName>
</protein>
<dbReference type="GO" id="GO:0000155">
    <property type="term" value="F:phosphorelay sensor kinase activity"/>
    <property type="evidence" value="ECO:0007669"/>
    <property type="project" value="InterPro"/>
</dbReference>
<evidence type="ECO:0000256" key="2">
    <source>
        <dbReference type="ARBA" id="ARBA00012438"/>
    </source>
</evidence>
<dbReference type="AlphaFoldDB" id="A0A1I6XYM2"/>
<keyword evidence="5 8" id="KW-0418">Kinase</keyword>
<gene>
    <name evidence="8" type="ORF">SAMN05216474_0515</name>
</gene>
<dbReference type="Pfam" id="PF00512">
    <property type="entry name" value="HisKA"/>
    <property type="match status" value="1"/>
</dbReference>
<keyword evidence="9" id="KW-1185">Reference proteome</keyword>
<keyword evidence="6" id="KW-0902">Two-component regulatory system</keyword>
<dbReference type="SUPFAM" id="SSF55874">
    <property type="entry name" value="ATPase domain of HSP90 chaperone/DNA topoisomerase II/histidine kinase"/>
    <property type="match status" value="1"/>
</dbReference>
<dbReference type="InterPro" id="IPR050736">
    <property type="entry name" value="Sensor_HK_Regulatory"/>
</dbReference>
<dbReference type="InterPro" id="IPR003018">
    <property type="entry name" value="GAF"/>
</dbReference>
<dbReference type="InterPro" id="IPR036097">
    <property type="entry name" value="HisK_dim/P_sf"/>
</dbReference>
<dbReference type="InterPro" id="IPR029016">
    <property type="entry name" value="GAF-like_dom_sf"/>
</dbReference>
<dbReference type="Gene3D" id="1.10.287.130">
    <property type="match status" value="1"/>
</dbReference>
<dbReference type="CDD" id="cd00082">
    <property type="entry name" value="HisKA"/>
    <property type="match status" value="1"/>
</dbReference>
<dbReference type="InterPro" id="IPR036890">
    <property type="entry name" value="HATPase_C_sf"/>
</dbReference>
<dbReference type="SMART" id="SM00388">
    <property type="entry name" value="HisKA"/>
    <property type="match status" value="1"/>
</dbReference>
<evidence type="ECO:0000256" key="5">
    <source>
        <dbReference type="ARBA" id="ARBA00022777"/>
    </source>
</evidence>
<evidence type="ECO:0000256" key="4">
    <source>
        <dbReference type="ARBA" id="ARBA00022679"/>
    </source>
</evidence>
<feature type="domain" description="Histidine kinase" evidence="7">
    <location>
        <begin position="187"/>
        <end position="399"/>
    </location>
</feature>
<dbReference type="InterPro" id="IPR003661">
    <property type="entry name" value="HisK_dim/P_dom"/>
</dbReference>
<dbReference type="EMBL" id="FPAS01000001">
    <property type="protein sequence ID" value="SFT42924.1"/>
    <property type="molecule type" value="Genomic_DNA"/>
</dbReference>
<dbReference type="EC" id="2.7.13.3" evidence="2"/>
<dbReference type="Pfam" id="PF01590">
    <property type="entry name" value="GAF"/>
    <property type="match status" value="1"/>
</dbReference>
<dbReference type="PANTHER" id="PTHR43711">
    <property type="entry name" value="TWO-COMPONENT HISTIDINE KINASE"/>
    <property type="match status" value="1"/>
</dbReference>
<comment type="catalytic activity">
    <reaction evidence="1">
        <text>ATP + protein L-histidine = ADP + protein N-phospho-L-histidine.</text>
        <dbReference type="EC" id="2.7.13.3"/>
    </reaction>
</comment>
<dbReference type="InterPro" id="IPR004358">
    <property type="entry name" value="Sig_transdc_His_kin-like_C"/>
</dbReference>
<dbReference type="Gene3D" id="3.30.450.40">
    <property type="match status" value="1"/>
</dbReference>